<dbReference type="HOGENOM" id="CLU_037612_0_0_7"/>
<evidence type="ECO:0000313" key="4">
    <source>
        <dbReference type="EMBL" id="CBG40534.1"/>
    </source>
</evidence>
<dbReference type="PANTHER" id="PTHR43384">
    <property type="entry name" value="SEPTUM SITE-DETERMINING PROTEIN MIND HOMOLOG, CHLOROPLASTIC-RELATED"/>
    <property type="match status" value="1"/>
</dbReference>
<evidence type="ECO:0000313" key="5">
    <source>
        <dbReference type="Proteomes" id="UP000001522"/>
    </source>
</evidence>
<dbReference type="Proteomes" id="UP000001522">
    <property type="component" value="Chromosome"/>
</dbReference>
<dbReference type="STRING" id="679897.HMU12800"/>
<dbReference type="RefSeq" id="WP_013023601.1">
    <property type="nucleotide sequence ID" value="NC_013949.1"/>
</dbReference>
<keyword evidence="1 3" id="KW-0547">Nucleotide-binding</keyword>
<evidence type="ECO:0000256" key="2">
    <source>
        <dbReference type="ARBA" id="ARBA00022840"/>
    </source>
</evidence>
<gene>
    <name evidence="4" type="primary">flhG</name>
    <name evidence="4" type="ordered locus">HMU12800</name>
</gene>
<dbReference type="EMBL" id="FN555004">
    <property type="protein sequence ID" value="CBG40534.1"/>
    <property type="molecule type" value="Genomic_DNA"/>
</dbReference>
<dbReference type="AlphaFoldDB" id="D3UJ59"/>
<dbReference type="GO" id="GO:0051782">
    <property type="term" value="P:negative regulation of cell division"/>
    <property type="evidence" value="ECO:0007669"/>
    <property type="project" value="TreeGrafter"/>
</dbReference>
<protein>
    <submittedName>
        <fullName evidence="4">Putative ATP-binding protein flhG/ylxH</fullName>
    </submittedName>
</protein>
<feature type="binding site" evidence="3">
    <location>
        <begin position="31"/>
        <end position="38"/>
    </location>
    <ligand>
        <name>ATP</name>
        <dbReference type="ChEBI" id="CHEBI:30616"/>
    </ligand>
</feature>
<accession>D3UJ59</accession>
<name>D3UJ59_HELM1</name>
<organism evidence="4 5">
    <name type="scientific">Helicobacter mustelae (strain ATCC 43772 / CCUG 25715 / CIP 103759 / LMG 18044 / NCTC 12198 / R85-136P)</name>
    <name type="common">Campylobacter mustelae</name>
    <dbReference type="NCBI Taxonomy" id="679897"/>
    <lineage>
        <taxon>Bacteria</taxon>
        <taxon>Pseudomonadati</taxon>
        <taxon>Campylobacterota</taxon>
        <taxon>Epsilonproteobacteria</taxon>
        <taxon>Campylobacterales</taxon>
        <taxon>Helicobacteraceae</taxon>
        <taxon>Helicobacter</taxon>
    </lineage>
</organism>
<dbReference type="PIRSF" id="PIRSF003092">
    <property type="entry name" value="MinD"/>
    <property type="match status" value="1"/>
</dbReference>
<evidence type="ECO:0000256" key="3">
    <source>
        <dbReference type="PIRSR" id="PIRSR003092-1"/>
    </source>
</evidence>
<sequence length="288" mass="31678">MNENQAAKLEQLLDSDKRLHATKFIAVTSGKGGVGKSTISANLAYTLAKMGYKIGIFDADIGLANLDLILGVRTQKNILHVLRGEASFDDVIYPVDKNLYLIPGDSGEDILKYAEKNNILDSFVNQSVIFNAFDYVIVDTGAGIAPTTQAFLNASDYVVVVTTPDPSAITDAYATIKINAKQKNEILMIINMATRSQEALSIFQKIQGVSAKNMPNLELSYLGCLISNNSVKNSTKYRELLCKTESYNAFSIAMEEIAKNLVSKMERNVLDTRRASFGGFFKRLLSYL</sequence>
<dbReference type="InterPro" id="IPR033756">
    <property type="entry name" value="YlxH/NBP35"/>
</dbReference>
<dbReference type="InterPro" id="IPR050625">
    <property type="entry name" value="ParA/MinD_ATPase"/>
</dbReference>
<reference evidence="4 5" key="1">
    <citation type="journal article" date="2010" name="BMC Genomics">
        <title>Comparative genomics and proteomics of Helicobacter mustelae, an ulcerogenic and carcinogenic gastric pathogen.</title>
        <authorList>
            <person name="O'Toole P.W."/>
            <person name="Snelling W.J."/>
            <person name="Canchaya C."/>
            <person name="Forde B.M."/>
            <person name="Hardie K.R."/>
            <person name="Josenhans C."/>
            <person name="Graham R.L.J."/>
            <person name="McMullan G."/>
            <person name="Parkhill J."/>
            <person name="Belda E."/>
            <person name="Bentley S.D."/>
        </authorList>
    </citation>
    <scope>NUCLEOTIDE SEQUENCE [LARGE SCALE GENOMIC DNA]</scope>
    <source>
        <strain evidence="5">ATCC 43772 / LMG 18044 / NCTC 12198 / 12198</strain>
    </source>
</reference>
<dbReference type="eggNOG" id="COG0455">
    <property type="taxonomic scope" value="Bacteria"/>
</dbReference>
<dbReference type="KEGG" id="hms:HMU12800"/>
<dbReference type="Pfam" id="PF10609">
    <property type="entry name" value="ParA"/>
    <property type="match status" value="1"/>
</dbReference>
<dbReference type="GO" id="GO:0016887">
    <property type="term" value="F:ATP hydrolysis activity"/>
    <property type="evidence" value="ECO:0007669"/>
    <property type="project" value="TreeGrafter"/>
</dbReference>
<dbReference type="SUPFAM" id="SSF52540">
    <property type="entry name" value="P-loop containing nucleoside triphosphate hydrolases"/>
    <property type="match status" value="1"/>
</dbReference>
<keyword evidence="5" id="KW-1185">Reference proteome</keyword>
<dbReference type="InterPro" id="IPR027417">
    <property type="entry name" value="P-loop_NTPase"/>
</dbReference>
<dbReference type="Gene3D" id="3.40.50.300">
    <property type="entry name" value="P-loop containing nucleotide triphosphate hydrolases"/>
    <property type="match status" value="1"/>
</dbReference>
<keyword evidence="2 3" id="KW-0067">ATP-binding</keyword>
<dbReference type="GO" id="GO:0005524">
    <property type="term" value="F:ATP binding"/>
    <property type="evidence" value="ECO:0007669"/>
    <property type="project" value="UniProtKB-KW"/>
</dbReference>
<proteinExistence type="predicted"/>
<dbReference type="InterPro" id="IPR025501">
    <property type="entry name" value="MinD_FleN"/>
</dbReference>
<dbReference type="PANTHER" id="PTHR43384:SF4">
    <property type="entry name" value="CELLULOSE BIOSYNTHESIS PROTEIN BCSQ-RELATED"/>
    <property type="match status" value="1"/>
</dbReference>
<dbReference type="GO" id="GO:0009898">
    <property type="term" value="C:cytoplasmic side of plasma membrane"/>
    <property type="evidence" value="ECO:0007669"/>
    <property type="project" value="TreeGrafter"/>
</dbReference>
<dbReference type="GO" id="GO:0005829">
    <property type="term" value="C:cytosol"/>
    <property type="evidence" value="ECO:0007669"/>
    <property type="project" value="TreeGrafter"/>
</dbReference>
<evidence type="ECO:0000256" key="1">
    <source>
        <dbReference type="ARBA" id="ARBA00022741"/>
    </source>
</evidence>